<protein>
    <submittedName>
        <fullName evidence="1">Uncharacterized protein</fullName>
    </submittedName>
</protein>
<organism evidence="1">
    <name type="scientific">Bosea sp. NBC_00436</name>
    <dbReference type="NCBI Taxonomy" id="2969620"/>
    <lineage>
        <taxon>Bacteria</taxon>
        <taxon>Pseudomonadati</taxon>
        <taxon>Pseudomonadota</taxon>
        <taxon>Alphaproteobacteria</taxon>
        <taxon>Hyphomicrobiales</taxon>
        <taxon>Boseaceae</taxon>
        <taxon>Bosea</taxon>
    </lineage>
</organism>
<reference evidence="1" key="1">
    <citation type="submission" date="2022-08" db="EMBL/GenBank/DDBJ databases">
        <title>Complete Genome Sequences of 2 Bosea sp. soil isolates.</title>
        <authorList>
            <person name="Alvarez Arevalo M."/>
            <person name="Sterndorff E.B."/>
            <person name="Faurdal D."/>
            <person name="Joergensen T.S."/>
            <person name="Weber T."/>
        </authorList>
    </citation>
    <scope>NUCLEOTIDE SEQUENCE</scope>
    <source>
        <strain evidence="1">NBC_00436</strain>
    </source>
</reference>
<dbReference type="AlphaFoldDB" id="A0A9E8CLH1"/>
<proteinExistence type="predicted"/>
<accession>A0A9E8CLH1</accession>
<name>A0A9E8CLH1_9HYPH</name>
<dbReference type="EMBL" id="CP102774">
    <property type="protein sequence ID" value="UZF86875.1"/>
    <property type="molecule type" value="Genomic_DNA"/>
</dbReference>
<gene>
    <name evidence="1" type="ORF">NWE54_24480</name>
</gene>
<sequence length="181" mass="20067">MKSPDRPQARRKQRRGGFKTWLLREIAKRSPVARLDLVDDARALRLIRRDAVGLVSLKVALTRLRAAGCVTFDETHAHWTGRAPGVKGISNSAYARFRRLAEGDAEAFARLRSEEIARLQADADAALAALRPAGAPPIDPTAFEPWRSRPRLQVTPAMRATLETYLHSPAARAVAAQFREP</sequence>
<evidence type="ECO:0000313" key="1">
    <source>
        <dbReference type="EMBL" id="UZF86875.1"/>
    </source>
</evidence>